<organism evidence="7 8">
    <name type="scientific">Gregarina niphandrodes</name>
    <name type="common">Septate eugregarine</name>
    <dbReference type="NCBI Taxonomy" id="110365"/>
    <lineage>
        <taxon>Eukaryota</taxon>
        <taxon>Sar</taxon>
        <taxon>Alveolata</taxon>
        <taxon>Apicomplexa</taxon>
        <taxon>Conoidasida</taxon>
        <taxon>Gregarinasina</taxon>
        <taxon>Eugregarinorida</taxon>
        <taxon>Gregarinidae</taxon>
        <taxon>Gregarina</taxon>
    </lineage>
</organism>
<dbReference type="SUPFAM" id="SSF53098">
    <property type="entry name" value="Ribonuclease H-like"/>
    <property type="match status" value="1"/>
</dbReference>
<keyword evidence="8" id="KW-1185">Reference proteome</keyword>
<comment type="caution">
    <text evidence="7">The sequence shown here is derived from an EMBL/GenBank/DDBJ whole genome shotgun (WGS) entry which is preliminary data.</text>
</comment>
<dbReference type="GO" id="GO:0006272">
    <property type="term" value="P:leading strand elongation"/>
    <property type="evidence" value="ECO:0007669"/>
    <property type="project" value="TreeGrafter"/>
</dbReference>
<feature type="domain" description="DNA-directed DNA polymerase family B multifunctional" evidence="6">
    <location>
        <begin position="111"/>
        <end position="571"/>
    </location>
</feature>
<dbReference type="VEuPathDB" id="CryptoDB:GNI_160950"/>
<dbReference type="GO" id="GO:0003682">
    <property type="term" value="F:chromatin binding"/>
    <property type="evidence" value="ECO:0007669"/>
    <property type="project" value="TreeGrafter"/>
</dbReference>
<keyword evidence="5" id="KW-0238">DNA-binding</keyword>
<dbReference type="PANTHER" id="PTHR45861">
    <property type="entry name" value="DNA POLYMERASE ALPHA CATALYTIC SUBUNIT"/>
    <property type="match status" value="1"/>
</dbReference>
<evidence type="ECO:0000313" key="7">
    <source>
        <dbReference type="EMBL" id="EZG43728.1"/>
    </source>
</evidence>
<evidence type="ECO:0000256" key="1">
    <source>
        <dbReference type="ARBA" id="ARBA00005755"/>
    </source>
</evidence>
<evidence type="ECO:0000256" key="4">
    <source>
        <dbReference type="ARBA" id="ARBA00022932"/>
    </source>
</evidence>
<dbReference type="EC" id="2.7.7.7" evidence="5"/>
<proteinExistence type="inferred from homology"/>
<dbReference type="InterPro" id="IPR006172">
    <property type="entry name" value="DNA-dir_DNA_pol_B"/>
</dbReference>
<dbReference type="GO" id="GO:1902975">
    <property type="term" value="P:mitotic DNA replication initiation"/>
    <property type="evidence" value="ECO:0007669"/>
    <property type="project" value="TreeGrafter"/>
</dbReference>
<dbReference type="GO" id="GO:0005658">
    <property type="term" value="C:alpha DNA polymerase:primase complex"/>
    <property type="evidence" value="ECO:0007669"/>
    <property type="project" value="TreeGrafter"/>
</dbReference>
<dbReference type="PRINTS" id="PR00106">
    <property type="entry name" value="DNAPOLB"/>
</dbReference>
<dbReference type="GO" id="GO:0000166">
    <property type="term" value="F:nucleotide binding"/>
    <property type="evidence" value="ECO:0007669"/>
    <property type="project" value="InterPro"/>
</dbReference>
<sequence length="807" mass="90428">MKLGEEAVPGETDYAMQPFVESVFGGQSAEHALAAKMPTDLEMFQMFQMKSQELDGKEAVDALNLKGRYGASYWSACLDLCLREPLLTYALVFKLAVLPLTHELANISGCPWNRSLSCQRARRNEYVLMHYMTRHGYVYGTYSGEALSTYAGGLVLDPVKGLHQNYILYLDYASLYPSVIQEFNVDFTTVGRKSNSKSNSELTLETESKEVDLVDYSKEYEKGILPSILEDLVQKRRAIKARLRQVPSEQSQLLDVRQRAIKLIANSIYGSLGFRQFRFYSPLIAATTTAWGRRVLSRTKEKLESSFGCTVVYGDTDSLMIDSGIYDEGASLANCQQALNKATEFTKEINKTHSKLELEVECVFKKMLLLNKKKYAALKVDFAHTGAPTKGGTGTGGTGVGVGGKWTTSLVVKGVDIVRRDWCELTRKIGYQILDIVLCQNLDPEQMPDKLYNLLQRYAKDQVQLGGMDTGGRDTGGLGDFVIHKSVTKALSKYPANHNQPHVTVALRLKAEGVSVEPKTVIPYVVTAGDEALAARAYHPREVHRLGRKVDWHYYKASQIFPPVERLLRHIPQVDLGKIAAMFQLHRTHLDRGAEAGDEEEGPDLSSFAPSRAGNRLELLKEWSRGAVASGSGKRSWVVTDVPCLQCQTSLGQTSLGQTSLLTCGKCGHTHPAEYELRHLESEFWSLRRELNRFQVFCRQCESVQPLTLYCRGCDSAQLELHIDEGTYAHATVVLRRRLDELTHLILTEKETDNEDADPSLRTRNKRLQHDIAAFRNQLQVSHVRPCCLREVAALLTSSSHRRSLFL</sequence>
<dbReference type="GO" id="GO:0003688">
    <property type="term" value="F:DNA replication origin binding"/>
    <property type="evidence" value="ECO:0007669"/>
    <property type="project" value="TreeGrafter"/>
</dbReference>
<keyword evidence="4 5" id="KW-0239">DNA-directed DNA polymerase</keyword>
<protein>
    <recommendedName>
        <fullName evidence="5">DNA polymerase</fullName>
        <ecNumber evidence="5">2.7.7.7</ecNumber>
    </recommendedName>
</protein>
<dbReference type="GO" id="GO:0003697">
    <property type="term" value="F:single-stranded DNA binding"/>
    <property type="evidence" value="ECO:0007669"/>
    <property type="project" value="TreeGrafter"/>
</dbReference>
<keyword evidence="3 5" id="KW-0548">Nucleotidyltransferase</keyword>
<dbReference type="OrthoDB" id="6755010at2759"/>
<dbReference type="Proteomes" id="UP000019763">
    <property type="component" value="Unassembled WGS sequence"/>
</dbReference>
<name>A0A023AZ09_GRENI</name>
<dbReference type="SUPFAM" id="SSF56672">
    <property type="entry name" value="DNA/RNA polymerases"/>
    <property type="match status" value="1"/>
</dbReference>
<evidence type="ECO:0000256" key="5">
    <source>
        <dbReference type="RuleBase" id="RU000442"/>
    </source>
</evidence>
<dbReference type="GO" id="GO:0006273">
    <property type="term" value="P:lagging strand elongation"/>
    <property type="evidence" value="ECO:0007669"/>
    <property type="project" value="TreeGrafter"/>
</dbReference>
<dbReference type="Pfam" id="PF00136">
    <property type="entry name" value="DNA_pol_B"/>
    <property type="match status" value="1"/>
</dbReference>
<dbReference type="PANTHER" id="PTHR45861:SF1">
    <property type="entry name" value="DNA POLYMERASE ALPHA CATALYTIC SUBUNIT"/>
    <property type="match status" value="1"/>
</dbReference>
<dbReference type="InterPro" id="IPR017964">
    <property type="entry name" value="DNA-dir_DNA_pol_B_CS"/>
</dbReference>
<keyword evidence="2 5" id="KW-0808">Transferase</keyword>
<keyword evidence="5" id="KW-0235">DNA replication</keyword>
<dbReference type="InterPro" id="IPR012337">
    <property type="entry name" value="RNaseH-like_sf"/>
</dbReference>
<reference evidence="7" key="1">
    <citation type="submission" date="2013-12" db="EMBL/GenBank/DDBJ databases">
        <authorList>
            <person name="Omoto C.K."/>
            <person name="Sibley D."/>
            <person name="Venepally P."/>
            <person name="Hadjithomas M."/>
            <person name="Karamycheva S."/>
            <person name="Brunk B."/>
            <person name="Roos D."/>
            <person name="Caler E."/>
            <person name="Lorenzi H."/>
        </authorList>
    </citation>
    <scope>NUCLEOTIDE SEQUENCE</scope>
</reference>
<evidence type="ECO:0000256" key="2">
    <source>
        <dbReference type="ARBA" id="ARBA00022679"/>
    </source>
</evidence>
<dbReference type="PROSITE" id="PS00116">
    <property type="entry name" value="DNA_POLYMERASE_B"/>
    <property type="match status" value="1"/>
</dbReference>
<dbReference type="InterPro" id="IPR006134">
    <property type="entry name" value="DNA-dir_DNA_pol_B_multi_dom"/>
</dbReference>
<dbReference type="eggNOG" id="KOG0970">
    <property type="taxonomic scope" value="Eukaryota"/>
</dbReference>
<dbReference type="GeneID" id="22915576"/>
<dbReference type="Gene3D" id="1.10.132.60">
    <property type="entry name" value="DNA polymerase family B, C-terminal domain"/>
    <property type="match status" value="1"/>
</dbReference>
<dbReference type="AlphaFoldDB" id="A0A023AZ09"/>
<comment type="catalytic activity">
    <reaction evidence="5">
        <text>DNA(n) + a 2'-deoxyribonucleoside 5'-triphosphate = DNA(n+1) + diphosphate</text>
        <dbReference type="Rhea" id="RHEA:22508"/>
        <dbReference type="Rhea" id="RHEA-COMP:17339"/>
        <dbReference type="Rhea" id="RHEA-COMP:17340"/>
        <dbReference type="ChEBI" id="CHEBI:33019"/>
        <dbReference type="ChEBI" id="CHEBI:61560"/>
        <dbReference type="ChEBI" id="CHEBI:173112"/>
        <dbReference type="EC" id="2.7.7.7"/>
    </reaction>
</comment>
<dbReference type="RefSeq" id="XP_011133037.1">
    <property type="nucleotide sequence ID" value="XM_011134735.1"/>
</dbReference>
<evidence type="ECO:0000256" key="3">
    <source>
        <dbReference type="ARBA" id="ARBA00022695"/>
    </source>
</evidence>
<dbReference type="GO" id="GO:0003887">
    <property type="term" value="F:DNA-directed DNA polymerase activity"/>
    <property type="evidence" value="ECO:0007669"/>
    <property type="project" value="UniProtKB-KW"/>
</dbReference>
<gene>
    <name evidence="7" type="ORF">GNI_160950</name>
</gene>
<dbReference type="InterPro" id="IPR043502">
    <property type="entry name" value="DNA/RNA_pol_sf"/>
</dbReference>
<dbReference type="InterPro" id="IPR042087">
    <property type="entry name" value="DNA_pol_B_thumb"/>
</dbReference>
<comment type="similarity">
    <text evidence="1 5">Belongs to the DNA polymerase type-B family.</text>
</comment>
<dbReference type="Gene3D" id="3.90.1600.10">
    <property type="entry name" value="Palm domain of DNA polymerase"/>
    <property type="match status" value="2"/>
</dbReference>
<dbReference type="NCBIfam" id="TIGR00592">
    <property type="entry name" value="pol2"/>
    <property type="match status" value="1"/>
</dbReference>
<accession>A0A023AZ09</accession>
<evidence type="ECO:0000259" key="6">
    <source>
        <dbReference type="Pfam" id="PF00136"/>
    </source>
</evidence>
<dbReference type="SMART" id="SM00486">
    <property type="entry name" value="POLBc"/>
    <property type="match status" value="1"/>
</dbReference>
<evidence type="ECO:0000313" key="8">
    <source>
        <dbReference type="Proteomes" id="UP000019763"/>
    </source>
</evidence>
<dbReference type="InterPro" id="IPR023211">
    <property type="entry name" value="DNA_pol_palm_dom_sf"/>
</dbReference>
<dbReference type="EMBL" id="AFNH02001200">
    <property type="protein sequence ID" value="EZG43728.1"/>
    <property type="molecule type" value="Genomic_DNA"/>
</dbReference>